<dbReference type="InterPro" id="IPR058601">
    <property type="entry name" value="Phage_phiTE_015-like"/>
</dbReference>
<dbReference type="EMBL" id="AGAY01000022">
    <property type="protein sequence ID" value="EGY53112.1"/>
    <property type="molecule type" value="Genomic_DNA"/>
</dbReference>
<name>G4CG64_9NEIS</name>
<proteinExistence type="predicted"/>
<evidence type="ECO:0000313" key="1">
    <source>
        <dbReference type="EMBL" id="EGY53112.1"/>
    </source>
</evidence>
<comment type="caution">
    <text evidence="1">The sequence shown here is derived from an EMBL/GenBank/DDBJ whole genome shotgun (WGS) entry which is preliminary data.</text>
</comment>
<dbReference type="HOGENOM" id="CLU_3138163_0_0_4"/>
<dbReference type="STRING" id="1032488.HMPREF9371_0603"/>
<reference evidence="1 2" key="1">
    <citation type="submission" date="2011-05" db="EMBL/GenBank/DDBJ databases">
        <authorList>
            <person name="Muzny D."/>
            <person name="Qin X."/>
            <person name="Deng J."/>
            <person name="Jiang H."/>
            <person name="Liu Y."/>
            <person name="Qu J."/>
            <person name="Song X.-Z."/>
            <person name="Zhang L."/>
            <person name="Thornton R."/>
            <person name="Coyle M."/>
            <person name="Francisco L."/>
            <person name="Jackson L."/>
            <person name="Javaid M."/>
            <person name="Korchina V."/>
            <person name="Kovar C."/>
            <person name="Mata R."/>
            <person name="Mathew T."/>
            <person name="Ngo R."/>
            <person name="Nguyen L."/>
            <person name="Nguyen N."/>
            <person name="Okwuonu G."/>
            <person name="Ongeri F."/>
            <person name="Pham C."/>
            <person name="Simmons D."/>
            <person name="Wilczek-Boney K."/>
            <person name="Hale W."/>
            <person name="Jakkamsetti A."/>
            <person name="Pham P."/>
            <person name="Ruth R."/>
            <person name="San Lucas F."/>
            <person name="Warren J."/>
            <person name="Zhang J."/>
            <person name="Zhao Z."/>
            <person name="Zhou C."/>
            <person name="Zhu D."/>
            <person name="Lee S."/>
            <person name="Bess C."/>
            <person name="Blankenburg K."/>
            <person name="Forbes L."/>
            <person name="Fu Q."/>
            <person name="Gubbala S."/>
            <person name="Hirani K."/>
            <person name="Jayaseelan J.C."/>
            <person name="Lara F."/>
            <person name="Munidasa M."/>
            <person name="Palculict T."/>
            <person name="Patil S."/>
            <person name="Pu L.-L."/>
            <person name="Saada N."/>
            <person name="Tang L."/>
            <person name="Weissenberger G."/>
            <person name="Zhu Y."/>
            <person name="Hemphill L."/>
            <person name="Shang Y."/>
            <person name="Youmans B."/>
            <person name="Ayvaz T."/>
            <person name="Ross M."/>
            <person name="Santibanez J."/>
            <person name="Aqrawi P."/>
            <person name="Gross S."/>
            <person name="Joshi V."/>
            <person name="Fowler G."/>
            <person name="Nazareth L."/>
            <person name="Reid J."/>
            <person name="Worley K."/>
            <person name="Petrosino J."/>
            <person name="Highlander S."/>
            <person name="Gibbs R."/>
        </authorList>
    </citation>
    <scope>NUCLEOTIDE SEQUENCE [LARGE SCALE GENOMIC DNA]</scope>
    <source>
        <strain evidence="1 2">871</strain>
    </source>
</reference>
<evidence type="ECO:0000313" key="2">
    <source>
        <dbReference type="Proteomes" id="UP000003019"/>
    </source>
</evidence>
<dbReference type="RefSeq" id="WP_009118297.1">
    <property type="nucleotide sequence ID" value="NZ_JH164926.1"/>
</dbReference>
<dbReference type="PATRIC" id="fig|1032488.3.peg.551"/>
<protein>
    <submittedName>
        <fullName evidence="1">Uncharacterized protein</fullName>
    </submittedName>
</protein>
<sequence>MDTVRERRHFEKWAREQGYCLLKHSDNSYQSAETEDAWFVWCARAELEQ</sequence>
<accession>G4CG64</accession>
<dbReference type="Pfam" id="PF26207">
    <property type="entry name" value="Phage_phiTE_015"/>
    <property type="match status" value="1"/>
</dbReference>
<dbReference type="AlphaFoldDB" id="G4CG64"/>
<organism evidence="1 2">
    <name type="scientific">Neisseria shayeganii 871</name>
    <dbReference type="NCBI Taxonomy" id="1032488"/>
    <lineage>
        <taxon>Bacteria</taxon>
        <taxon>Pseudomonadati</taxon>
        <taxon>Pseudomonadota</taxon>
        <taxon>Betaproteobacteria</taxon>
        <taxon>Neisseriales</taxon>
        <taxon>Neisseriaceae</taxon>
        <taxon>Neisseria</taxon>
    </lineage>
</organism>
<keyword evidence="2" id="KW-1185">Reference proteome</keyword>
<dbReference type="Proteomes" id="UP000003019">
    <property type="component" value="Unassembled WGS sequence"/>
</dbReference>
<gene>
    <name evidence="1" type="ORF">HMPREF9371_0603</name>
</gene>